<keyword evidence="2" id="KW-1185">Reference proteome</keyword>
<accession>A0ACC0N621</accession>
<name>A0ACC0N621_RHOML</name>
<evidence type="ECO:0000313" key="2">
    <source>
        <dbReference type="Proteomes" id="UP001062846"/>
    </source>
</evidence>
<organism evidence="1 2">
    <name type="scientific">Rhododendron molle</name>
    <name type="common">Chinese azalea</name>
    <name type="synonym">Azalea mollis</name>
    <dbReference type="NCBI Taxonomy" id="49168"/>
    <lineage>
        <taxon>Eukaryota</taxon>
        <taxon>Viridiplantae</taxon>
        <taxon>Streptophyta</taxon>
        <taxon>Embryophyta</taxon>
        <taxon>Tracheophyta</taxon>
        <taxon>Spermatophyta</taxon>
        <taxon>Magnoliopsida</taxon>
        <taxon>eudicotyledons</taxon>
        <taxon>Gunneridae</taxon>
        <taxon>Pentapetalae</taxon>
        <taxon>asterids</taxon>
        <taxon>Ericales</taxon>
        <taxon>Ericaceae</taxon>
        <taxon>Ericoideae</taxon>
        <taxon>Rhodoreae</taxon>
        <taxon>Rhododendron</taxon>
    </lineage>
</organism>
<reference evidence="1" key="1">
    <citation type="submission" date="2022-02" db="EMBL/GenBank/DDBJ databases">
        <title>Plant Genome Project.</title>
        <authorList>
            <person name="Zhang R.-G."/>
        </authorList>
    </citation>
    <scope>NUCLEOTIDE SEQUENCE</scope>
    <source>
        <strain evidence="1">AT1</strain>
    </source>
</reference>
<evidence type="ECO:0000313" key="1">
    <source>
        <dbReference type="EMBL" id="KAI8548023.1"/>
    </source>
</evidence>
<comment type="caution">
    <text evidence="1">The sequence shown here is derived from an EMBL/GenBank/DDBJ whole genome shotgun (WGS) entry which is preliminary data.</text>
</comment>
<protein>
    <submittedName>
        <fullName evidence="1">Uncharacterized protein</fullName>
    </submittedName>
</protein>
<dbReference type="Proteomes" id="UP001062846">
    <property type="component" value="Chromosome 7"/>
</dbReference>
<gene>
    <name evidence="1" type="ORF">RHMOL_Rhmol07G0240400</name>
</gene>
<dbReference type="EMBL" id="CM046394">
    <property type="protein sequence ID" value="KAI8548023.1"/>
    <property type="molecule type" value="Genomic_DNA"/>
</dbReference>
<sequence length="369" mass="41621">MDKLPLDIFFDILSRIPVKSLLQSRSISKSWLRVIDHPFLAAMHASRCAAEEPNTLLKIPHCAAHNQSPLTFHEVREHRRSLRATEIPIATFSDWSRCTPMGSCNGLLCFACHKDKQCLVLSNPLRNVFFALPKATIDGSEEDYLVSCGLGFDASTSSYKVVRILCSLAGLNTSRVEVHRVGTSSWEEIPEVPPYSVHGKAVFAHGVLHWLVSPFVQDFSACTTDSIVAFDVREERFRLTPPHPTYQSRNTTLFQLLDLKGDLGMADLSSQERIDVWAMMEDFGKNLEWVREYRIEMQAPWGRVNNGHVQVIGPWGENGEIMMKTDEGFFIYSAKTEGLRYDQSLGLESDSVLVYSLRGSLIDLTTKCF</sequence>
<proteinExistence type="predicted"/>